<feature type="compositionally biased region" description="Gly residues" evidence="2">
    <location>
        <begin position="532"/>
        <end position="543"/>
    </location>
</feature>
<keyword evidence="3" id="KW-1133">Transmembrane helix</keyword>
<reference evidence="5" key="1">
    <citation type="journal article" date="2020" name="Stud. Mycol.">
        <title>101 Dothideomycetes genomes: a test case for predicting lifestyles and emergence of pathogens.</title>
        <authorList>
            <person name="Haridas S."/>
            <person name="Albert R."/>
            <person name="Binder M."/>
            <person name="Bloem J."/>
            <person name="Labutti K."/>
            <person name="Salamov A."/>
            <person name="Andreopoulos B."/>
            <person name="Baker S."/>
            <person name="Barry K."/>
            <person name="Bills G."/>
            <person name="Bluhm B."/>
            <person name="Cannon C."/>
            <person name="Castanera R."/>
            <person name="Culley D."/>
            <person name="Daum C."/>
            <person name="Ezra D."/>
            <person name="Gonzalez J."/>
            <person name="Henrissat B."/>
            <person name="Kuo A."/>
            <person name="Liang C."/>
            <person name="Lipzen A."/>
            <person name="Lutzoni F."/>
            <person name="Magnuson J."/>
            <person name="Mondo S."/>
            <person name="Nolan M."/>
            <person name="Ohm R."/>
            <person name="Pangilinan J."/>
            <person name="Park H.-J."/>
            <person name="Ramirez L."/>
            <person name="Alfaro M."/>
            <person name="Sun H."/>
            <person name="Tritt A."/>
            <person name="Yoshinaga Y."/>
            <person name="Zwiers L.-H."/>
            <person name="Turgeon B."/>
            <person name="Goodwin S."/>
            <person name="Spatafora J."/>
            <person name="Crous P."/>
            <person name="Grigoriev I."/>
        </authorList>
    </citation>
    <scope>NUCLEOTIDE SEQUENCE</scope>
    <source>
        <strain evidence="5">CBS 279.74</strain>
    </source>
</reference>
<gene>
    <name evidence="5" type="ORF">K504DRAFT_458121</name>
</gene>
<feature type="transmembrane region" description="Helical" evidence="3">
    <location>
        <begin position="93"/>
        <end position="110"/>
    </location>
</feature>
<dbReference type="GO" id="GO:0022857">
    <property type="term" value="F:transmembrane transporter activity"/>
    <property type="evidence" value="ECO:0007669"/>
    <property type="project" value="InterPro"/>
</dbReference>
<dbReference type="Pfam" id="PF07690">
    <property type="entry name" value="MFS_1"/>
    <property type="match status" value="2"/>
</dbReference>
<sequence length="543" mass="58186">MPPPPPLLVTRLLNFLGISSLHATGLDAYLIITLRSLRMFSAGIPSLILALFFSSLKFPASRIGLFMTLTLLGDVMLSLLLTLVADRLGRRRILFFGSVMMTIAGTTFALSENFWILLFAAVVGVISVTGADCGPFRAVEESVLSGLTDEKTRSDVLAWYVTATTMAGAVGSEVAGRVVQWVEKSSGDVVKAYHVLFWGYAGFGLVGCILCCGLSKRCEVGNEKGSEMQEVRTQEEQEVLLEAMSPSTVDGFENHTPLTPPEQLASSQQPGSTPPLPTPPPANQKKWKSYISQISSPTLKIMTKLWPLLALDSLADGMTPYSLMNYYVSLKFHLSASTLGDITSASQFLCAVSAIFAGPLSKHIGLINTMVFTHLPSSITSAFIPLPKSVGWTVSLLLFRAALNAMDQAPRTSFIAAVVRPEERTGVMGITSMVRTLAMSVGPSVTGILAGHDRFWAAFVASGVCRVSYDLGLWVLFVNVNVSGTKKKEERRGYGRVETDGSGDEDAWDGLLSDSENEHGSESSVGDEEGDLGSGGKKSGAST</sequence>
<feature type="transmembrane region" description="Helical" evidence="3">
    <location>
        <begin position="12"/>
        <end position="32"/>
    </location>
</feature>
<evidence type="ECO:0000256" key="2">
    <source>
        <dbReference type="SAM" id="MobiDB-lite"/>
    </source>
</evidence>
<dbReference type="AlphaFoldDB" id="A0A6G1K493"/>
<evidence type="ECO:0000259" key="4">
    <source>
        <dbReference type="PROSITE" id="PS50850"/>
    </source>
</evidence>
<feature type="transmembrane region" description="Helical" evidence="3">
    <location>
        <begin position="116"/>
        <end position="136"/>
    </location>
</feature>
<dbReference type="SUPFAM" id="SSF103473">
    <property type="entry name" value="MFS general substrate transporter"/>
    <property type="match status" value="1"/>
</dbReference>
<evidence type="ECO:0000256" key="3">
    <source>
        <dbReference type="SAM" id="Phobius"/>
    </source>
</evidence>
<keyword evidence="3" id="KW-0812">Transmembrane</keyword>
<evidence type="ECO:0000313" key="5">
    <source>
        <dbReference type="EMBL" id="KAF2707628.1"/>
    </source>
</evidence>
<feature type="region of interest" description="Disordered" evidence="2">
    <location>
        <begin position="488"/>
        <end position="543"/>
    </location>
</feature>
<dbReference type="EMBL" id="MU005773">
    <property type="protein sequence ID" value="KAF2707628.1"/>
    <property type="molecule type" value="Genomic_DNA"/>
</dbReference>
<keyword evidence="6" id="KW-1185">Reference proteome</keyword>
<dbReference type="PROSITE" id="PS50850">
    <property type="entry name" value="MFS"/>
    <property type="match status" value="1"/>
</dbReference>
<feature type="transmembrane region" description="Helical" evidence="3">
    <location>
        <begin position="39"/>
        <end position="56"/>
    </location>
</feature>
<feature type="compositionally biased region" description="Basic and acidic residues" evidence="2">
    <location>
        <begin position="488"/>
        <end position="499"/>
    </location>
</feature>
<dbReference type="OrthoDB" id="10027823at2759"/>
<dbReference type="Proteomes" id="UP000799428">
    <property type="component" value="Unassembled WGS sequence"/>
</dbReference>
<feature type="transmembrane region" description="Helical" evidence="3">
    <location>
        <begin position="62"/>
        <end position="81"/>
    </location>
</feature>
<feature type="transmembrane region" description="Helical" evidence="3">
    <location>
        <begin position="195"/>
        <end position="214"/>
    </location>
</feature>
<feature type="domain" description="Major facilitator superfamily (MFS) profile" evidence="4">
    <location>
        <begin position="13"/>
        <end position="481"/>
    </location>
</feature>
<evidence type="ECO:0000256" key="1">
    <source>
        <dbReference type="ARBA" id="ARBA00004141"/>
    </source>
</evidence>
<feature type="compositionally biased region" description="Pro residues" evidence="2">
    <location>
        <begin position="272"/>
        <end position="282"/>
    </location>
</feature>
<comment type="subcellular location">
    <subcellularLocation>
        <location evidence="1">Membrane</location>
        <topology evidence="1">Multi-pass membrane protein</topology>
    </subcellularLocation>
</comment>
<dbReference type="PANTHER" id="PTHR23520">
    <property type="entry name" value="TRANSPORTER, PUTATIVE (AFU_ORTHOLOGUE AFUA_3G04000)-RELATED"/>
    <property type="match status" value="1"/>
</dbReference>
<evidence type="ECO:0000313" key="6">
    <source>
        <dbReference type="Proteomes" id="UP000799428"/>
    </source>
</evidence>
<dbReference type="InterPro" id="IPR011701">
    <property type="entry name" value="MFS"/>
</dbReference>
<dbReference type="InterPro" id="IPR020846">
    <property type="entry name" value="MFS_dom"/>
</dbReference>
<feature type="transmembrane region" description="Helical" evidence="3">
    <location>
        <begin position="157"/>
        <end position="175"/>
    </location>
</feature>
<dbReference type="InterPro" id="IPR036259">
    <property type="entry name" value="MFS_trans_sf"/>
</dbReference>
<dbReference type="Gene3D" id="1.20.1250.20">
    <property type="entry name" value="MFS general substrate transporter like domains"/>
    <property type="match status" value="2"/>
</dbReference>
<dbReference type="PANTHER" id="PTHR23520:SF5">
    <property type="entry name" value="TRANSPORTER, PUTATIVE (AFU_ORTHOLOGUE AFUA_3G04000)-RELATED"/>
    <property type="match status" value="1"/>
</dbReference>
<keyword evidence="3" id="KW-0472">Membrane</keyword>
<name>A0A6G1K493_9PLEO</name>
<organism evidence="5 6">
    <name type="scientific">Pleomassaria siparia CBS 279.74</name>
    <dbReference type="NCBI Taxonomy" id="1314801"/>
    <lineage>
        <taxon>Eukaryota</taxon>
        <taxon>Fungi</taxon>
        <taxon>Dikarya</taxon>
        <taxon>Ascomycota</taxon>
        <taxon>Pezizomycotina</taxon>
        <taxon>Dothideomycetes</taxon>
        <taxon>Pleosporomycetidae</taxon>
        <taxon>Pleosporales</taxon>
        <taxon>Pleomassariaceae</taxon>
        <taxon>Pleomassaria</taxon>
    </lineage>
</organism>
<protein>
    <submittedName>
        <fullName evidence="5">MFS transporter-like protein</fullName>
    </submittedName>
</protein>
<proteinExistence type="predicted"/>
<accession>A0A6G1K493</accession>
<dbReference type="GO" id="GO:0000329">
    <property type="term" value="C:fungal-type vacuole membrane"/>
    <property type="evidence" value="ECO:0007669"/>
    <property type="project" value="TreeGrafter"/>
</dbReference>
<feature type="region of interest" description="Disordered" evidence="2">
    <location>
        <begin position="251"/>
        <end position="285"/>
    </location>
</feature>